<keyword evidence="1" id="KW-0560">Oxidoreductase</keyword>
<accession>D6RKR4</accession>
<dbReference type="SMART" id="SM00829">
    <property type="entry name" value="PKS_ER"/>
    <property type="match status" value="1"/>
</dbReference>
<dbReference type="Gene3D" id="3.40.50.720">
    <property type="entry name" value="NAD(P)-binding Rossmann-like Domain"/>
    <property type="match status" value="1"/>
</dbReference>
<dbReference type="OMA" id="TSWQALK"/>
<dbReference type="Proteomes" id="UP000001861">
    <property type="component" value="Unassembled WGS sequence"/>
</dbReference>
<dbReference type="VEuPathDB" id="FungiDB:CC1G_13975"/>
<feature type="domain" description="Enoyl reductase (ER)" evidence="2">
    <location>
        <begin position="23"/>
        <end position="344"/>
    </location>
</feature>
<dbReference type="EMBL" id="AACS02000002">
    <property type="protein sequence ID" value="EFI28442.1"/>
    <property type="molecule type" value="Genomic_DNA"/>
</dbReference>
<dbReference type="InterPro" id="IPR011032">
    <property type="entry name" value="GroES-like_sf"/>
</dbReference>
<evidence type="ECO:0000313" key="4">
    <source>
        <dbReference type="Proteomes" id="UP000001861"/>
    </source>
</evidence>
<dbReference type="KEGG" id="cci:CC1G_13975"/>
<sequence>MTTDIAVPDVQRAWVVVDQGPPRQVLKLKSDWPVLKKLEPGYVLVKIQAAALNPVGYKMMSVTPDFVFKRPYVADYDIAGVIVDENDSTFKKGDEVFGWTFAWVKTAYQKVPKQGALSEYAVVAASSLALKPKNITPVQAAGVTLTALTALHNLDEAGLEEGQTILVNGGSTAVGSFAIQLAKIRGAKVVAVASGKNEQYFIDYTKVGPLHKYLAENPPSPKFNVILEAVGLYDPSLYTYSKNYLAPNGVYLSAGPQPTKLASFDTLWNTLRFATVFLPSFLTGYKPKFAVPLVTNENNRLERLRAWLEEGKLKPLVDSVFNFENALEAYDRAMTFRATGKVVVKVDNSLES</sequence>
<dbReference type="eggNOG" id="KOG1198">
    <property type="taxonomic scope" value="Eukaryota"/>
</dbReference>
<dbReference type="OrthoDB" id="3509362at2759"/>
<dbReference type="InterPro" id="IPR044626">
    <property type="entry name" value="AOR-like"/>
</dbReference>
<keyword evidence="4" id="KW-1185">Reference proteome</keyword>
<dbReference type="RefSeq" id="XP_002911936.1">
    <property type="nucleotide sequence ID" value="XM_002911890.1"/>
</dbReference>
<dbReference type="PANTHER" id="PTHR44573:SF1">
    <property type="entry name" value="NADPH-DEPENDENT ALKENAL_ONE OXIDOREDUCTASE, CHLOROPLASTIC"/>
    <property type="match status" value="1"/>
</dbReference>
<dbReference type="PANTHER" id="PTHR44573">
    <property type="entry name" value="NADPH-DEPENDENT ALKENAL/ONE OXIDOREDUCTASE, CHLOROPLASTIC"/>
    <property type="match status" value="1"/>
</dbReference>
<dbReference type="AlphaFoldDB" id="D6RKR4"/>
<dbReference type="InterPro" id="IPR036291">
    <property type="entry name" value="NAD(P)-bd_dom_sf"/>
</dbReference>
<proteinExistence type="predicted"/>
<dbReference type="InParanoid" id="D6RKR4"/>
<evidence type="ECO:0000313" key="3">
    <source>
        <dbReference type="EMBL" id="EFI28442.1"/>
    </source>
</evidence>
<dbReference type="Pfam" id="PF13602">
    <property type="entry name" value="ADH_zinc_N_2"/>
    <property type="match status" value="1"/>
</dbReference>
<dbReference type="SUPFAM" id="SSF51735">
    <property type="entry name" value="NAD(P)-binding Rossmann-fold domains"/>
    <property type="match status" value="1"/>
</dbReference>
<gene>
    <name evidence="3" type="ORF">CC1G_13975</name>
</gene>
<evidence type="ECO:0000256" key="1">
    <source>
        <dbReference type="ARBA" id="ARBA00023002"/>
    </source>
</evidence>
<dbReference type="GO" id="GO:0016628">
    <property type="term" value="F:oxidoreductase activity, acting on the CH-CH group of donors, NAD or NADP as acceptor"/>
    <property type="evidence" value="ECO:0007669"/>
    <property type="project" value="InterPro"/>
</dbReference>
<evidence type="ECO:0000259" key="2">
    <source>
        <dbReference type="SMART" id="SM00829"/>
    </source>
</evidence>
<dbReference type="SUPFAM" id="SSF50129">
    <property type="entry name" value="GroES-like"/>
    <property type="match status" value="1"/>
</dbReference>
<dbReference type="InterPro" id="IPR020843">
    <property type="entry name" value="ER"/>
</dbReference>
<dbReference type="CDD" id="cd08267">
    <property type="entry name" value="MDR1"/>
    <property type="match status" value="1"/>
</dbReference>
<reference evidence="3 4" key="1">
    <citation type="journal article" date="2010" name="Proc. Natl. Acad. Sci. U.S.A.">
        <title>Insights into evolution of multicellular fungi from the assembled chromosomes of the mushroom Coprinopsis cinerea (Coprinus cinereus).</title>
        <authorList>
            <person name="Stajich J.E."/>
            <person name="Wilke S.K."/>
            <person name="Ahren D."/>
            <person name="Au C.H."/>
            <person name="Birren B.W."/>
            <person name="Borodovsky M."/>
            <person name="Burns C."/>
            <person name="Canback B."/>
            <person name="Casselton L.A."/>
            <person name="Cheng C.K."/>
            <person name="Deng J."/>
            <person name="Dietrich F.S."/>
            <person name="Fargo D.C."/>
            <person name="Farman M.L."/>
            <person name="Gathman A.C."/>
            <person name="Goldberg J."/>
            <person name="Guigo R."/>
            <person name="Hoegger P.J."/>
            <person name="Hooker J.B."/>
            <person name="Huggins A."/>
            <person name="James T.Y."/>
            <person name="Kamada T."/>
            <person name="Kilaru S."/>
            <person name="Kodira C."/>
            <person name="Kues U."/>
            <person name="Kupfer D."/>
            <person name="Kwan H.S."/>
            <person name="Lomsadze A."/>
            <person name="Li W."/>
            <person name="Lilly W.W."/>
            <person name="Ma L.J."/>
            <person name="Mackey A.J."/>
            <person name="Manning G."/>
            <person name="Martin F."/>
            <person name="Muraguchi H."/>
            <person name="Natvig D.O."/>
            <person name="Palmerini H."/>
            <person name="Ramesh M.A."/>
            <person name="Rehmeyer C.J."/>
            <person name="Roe B.A."/>
            <person name="Shenoy N."/>
            <person name="Stanke M."/>
            <person name="Ter-Hovhannisyan V."/>
            <person name="Tunlid A."/>
            <person name="Velagapudi R."/>
            <person name="Vision T.J."/>
            <person name="Zeng Q."/>
            <person name="Zolan M.E."/>
            <person name="Pukkila P.J."/>
        </authorList>
    </citation>
    <scope>NUCLEOTIDE SEQUENCE [LARGE SCALE GENOMIC DNA]</scope>
    <source>
        <strain evidence="4">Okayama-7 / 130 / ATCC MYA-4618 / FGSC 9003</strain>
    </source>
</reference>
<dbReference type="InterPro" id="IPR013154">
    <property type="entry name" value="ADH-like_N"/>
</dbReference>
<dbReference type="FunCoup" id="D6RKR4">
    <property type="interactions" value="308"/>
</dbReference>
<organism evidence="3 4">
    <name type="scientific">Coprinopsis cinerea (strain Okayama-7 / 130 / ATCC MYA-4618 / FGSC 9003)</name>
    <name type="common">Inky cap fungus</name>
    <name type="synonym">Hormographiella aspergillata</name>
    <dbReference type="NCBI Taxonomy" id="240176"/>
    <lineage>
        <taxon>Eukaryota</taxon>
        <taxon>Fungi</taxon>
        <taxon>Dikarya</taxon>
        <taxon>Basidiomycota</taxon>
        <taxon>Agaricomycotina</taxon>
        <taxon>Agaricomycetes</taxon>
        <taxon>Agaricomycetidae</taxon>
        <taxon>Agaricales</taxon>
        <taxon>Agaricineae</taxon>
        <taxon>Psathyrellaceae</taxon>
        <taxon>Coprinopsis</taxon>
    </lineage>
</organism>
<dbReference type="GeneID" id="9379461"/>
<dbReference type="HOGENOM" id="CLU_026673_3_3_1"/>
<dbReference type="Pfam" id="PF08240">
    <property type="entry name" value="ADH_N"/>
    <property type="match status" value="1"/>
</dbReference>
<comment type="caution">
    <text evidence="3">The sequence shown here is derived from an EMBL/GenBank/DDBJ whole genome shotgun (WGS) entry which is preliminary data.</text>
</comment>
<dbReference type="Gene3D" id="3.90.180.10">
    <property type="entry name" value="Medium-chain alcohol dehydrogenases, catalytic domain"/>
    <property type="match status" value="1"/>
</dbReference>
<protein>
    <submittedName>
        <fullName evidence="3">Quinone oxidoreductase-like protein</fullName>
    </submittedName>
</protein>
<dbReference type="STRING" id="240176.D6RKR4"/>
<name>D6RKR4_COPC7</name>